<feature type="non-terminal residue" evidence="1">
    <location>
        <position position="1"/>
    </location>
</feature>
<proteinExistence type="predicted"/>
<evidence type="ECO:0000313" key="2">
    <source>
        <dbReference type="Proteomes" id="UP000231474"/>
    </source>
</evidence>
<accession>A0A2M8L3C3</accession>
<reference evidence="2" key="1">
    <citation type="submission" date="2017-09" db="EMBL/GenBank/DDBJ databases">
        <title>Depth-based differentiation of microbial function through sediment-hosted aquifers and enrichment of novel symbionts in the deep terrestrial subsurface.</title>
        <authorList>
            <person name="Probst A.J."/>
            <person name="Ladd B."/>
            <person name="Jarett J.K."/>
            <person name="Geller-Mcgrath D.E."/>
            <person name="Sieber C.M.K."/>
            <person name="Emerson J.B."/>
            <person name="Anantharaman K."/>
            <person name="Thomas B.C."/>
            <person name="Malmstrom R."/>
            <person name="Stieglmeier M."/>
            <person name="Klingl A."/>
            <person name="Woyke T."/>
            <person name="Ryan C.M."/>
            <person name="Banfield J.F."/>
        </authorList>
    </citation>
    <scope>NUCLEOTIDE SEQUENCE [LARGE SCALE GENOMIC DNA]</scope>
</reference>
<dbReference type="AlphaFoldDB" id="A0A2M8L3C3"/>
<protein>
    <submittedName>
        <fullName evidence="1">Uncharacterized protein</fullName>
    </submittedName>
</protein>
<evidence type="ECO:0000313" key="1">
    <source>
        <dbReference type="EMBL" id="PJE67424.1"/>
    </source>
</evidence>
<dbReference type="Proteomes" id="UP000231474">
    <property type="component" value="Unassembled WGS sequence"/>
</dbReference>
<name>A0A2M8L3C3_9BACT</name>
<comment type="caution">
    <text evidence="1">The sequence shown here is derived from an EMBL/GenBank/DDBJ whole genome shotgun (WGS) entry which is preliminary data.</text>
</comment>
<gene>
    <name evidence="1" type="ORF">COU95_02510</name>
</gene>
<organism evidence="1 2">
    <name type="scientific">Candidatus Shapirobacteria bacterium CG10_big_fil_rev_8_21_14_0_10_40_9</name>
    <dbReference type="NCBI Taxonomy" id="1974888"/>
    <lineage>
        <taxon>Bacteria</taxon>
        <taxon>Candidatus Shapironibacteriota</taxon>
    </lineage>
</organism>
<sequence>FIVGLFLFIFSYINFYYLFLSPEQVIWVGERDLSFLRIVFLQKEAADYINSNFSDDVIISKWPIDQAFQDPFYGYVKKRMITWSCGTDEEKDEIKRWLSQNNSKNIILVSSTAYWVDRCLNSFNFRLVKEIDLDYFPKADNIQIFSLVYDK</sequence>
<dbReference type="EMBL" id="PFEK01000048">
    <property type="protein sequence ID" value="PJE67424.1"/>
    <property type="molecule type" value="Genomic_DNA"/>
</dbReference>